<dbReference type="RefSeq" id="WP_161049384.1">
    <property type="nucleotide sequence ID" value="NZ_WWCR01000004.1"/>
</dbReference>
<dbReference type="AlphaFoldDB" id="A0A7X4GY03"/>
<protein>
    <submittedName>
        <fullName evidence="1">Uncharacterized protein</fullName>
    </submittedName>
</protein>
<organism evidence="1 2">
    <name type="scientific">Duganella margarita</name>
    <dbReference type="NCBI Taxonomy" id="2692170"/>
    <lineage>
        <taxon>Bacteria</taxon>
        <taxon>Pseudomonadati</taxon>
        <taxon>Pseudomonadota</taxon>
        <taxon>Betaproteobacteria</taxon>
        <taxon>Burkholderiales</taxon>
        <taxon>Oxalobacteraceae</taxon>
        <taxon>Telluria group</taxon>
        <taxon>Duganella</taxon>
    </lineage>
</organism>
<gene>
    <name evidence="1" type="ORF">GTP56_05960</name>
</gene>
<evidence type="ECO:0000313" key="2">
    <source>
        <dbReference type="Proteomes" id="UP000469734"/>
    </source>
</evidence>
<proteinExistence type="predicted"/>
<name>A0A7X4GY03_9BURK</name>
<dbReference type="EMBL" id="WWCR01000004">
    <property type="protein sequence ID" value="MYM71742.1"/>
    <property type="molecule type" value="Genomic_DNA"/>
</dbReference>
<evidence type="ECO:0000313" key="1">
    <source>
        <dbReference type="EMBL" id="MYM71742.1"/>
    </source>
</evidence>
<reference evidence="1 2" key="1">
    <citation type="submission" date="2019-12" db="EMBL/GenBank/DDBJ databases">
        <title>Novel species isolated from a subtropical stream in China.</title>
        <authorList>
            <person name="Lu H."/>
        </authorList>
    </citation>
    <scope>NUCLEOTIDE SEQUENCE [LARGE SCALE GENOMIC DNA]</scope>
    <source>
        <strain evidence="1 2">FT134W</strain>
    </source>
</reference>
<accession>A0A7X4GY03</accession>
<dbReference type="Proteomes" id="UP000469734">
    <property type="component" value="Unassembled WGS sequence"/>
</dbReference>
<comment type="caution">
    <text evidence="1">The sequence shown here is derived from an EMBL/GenBank/DDBJ whole genome shotgun (WGS) entry which is preliminary data.</text>
</comment>
<sequence>MKTEDHIKRYQSDPDGLDFDGLRRKGIALLQDLSSQKWTDYNLHDPGVTLLELLSYGLTDLVYRTDFDVADFLTGPSGEIDFTGQALYPPQRIFPNQPVTNIDYCKLIYDHRPAVDDVWIQSAGPGLSKVFIKPHESLFADQNDDECVELRKDVTSLLDLHRNLGHDVAAVQIVTGQPYSLSGEIEIDDSRPAAEIYADIYFQCAKLVSSGGRIVRFEEALAQGMSWEQMLEGPLTYHGYIADDHFALANYDIDVTKLITLVRHIGGVRRVKHLCLKDETGGLHTEVSMPAGGRLCPILVFPQQLADVMALHLRHGTSAGQSAPVGRDDDSRAPGRYAKQFREEIALYLRKLEFEYDAFRNSHGQLKRLVKLPQGKYRNMAEYSSIGEHTPALYGINHYGVPKSDPPEVHARARQLKAFLYPFEQVMANYLASLDGVRRLYSTEAALEKTYFAQFLTNANVPNLEMLYQDDVNAELVDTVLSEQDNFIDRRNRVLDSMLALYGEVFPEQALRRFDVYYADQFGRHLINCKIGLLRHLCDLSARRAQAMSVRSSYWQGLNYSPIQLRVQLLSGGSEALVGKSLAAALHNLEVRLISDARYEQLLQRPPVTEMTVGLPWPAQPAAGKVVGSVPLAAVSPSLLRAGVHKENYVTLADGEHSWLCLNLDEKRCWPLLRLPHAELAASARDLRDLLVGLNQASEGFHLLEHVLLRPRTDGAAHAVAEDFYAHRVSVILPSFTARFSDPACRAWMEELIAHQLPAHILPTFYWLDYAFLALFERRYRVWLDLLNESNSMSKLDEAAAAIIALLDKVSQYHTNRHWM</sequence>